<dbReference type="InterPro" id="IPR012394">
    <property type="entry name" value="Aldehyde_DH_NAD(P)"/>
</dbReference>
<keyword evidence="9" id="KW-1185">Reference proteome</keyword>
<gene>
    <name evidence="8" type="ORF">JFY56_23885</name>
</gene>
<dbReference type="EMBL" id="JAELYA010000013">
    <property type="protein sequence ID" value="MBO3278271.1"/>
    <property type="molecule type" value="Genomic_DNA"/>
</dbReference>
<dbReference type="SUPFAM" id="SSF53720">
    <property type="entry name" value="ALDH-like"/>
    <property type="match status" value="1"/>
</dbReference>
<evidence type="ECO:0000313" key="8">
    <source>
        <dbReference type="EMBL" id="MBO3278271.1"/>
    </source>
</evidence>
<evidence type="ECO:0000313" key="9">
    <source>
        <dbReference type="Proteomes" id="UP000669060"/>
    </source>
</evidence>
<dbReference type="Proteomes" id="UP000669060">
    <property type="component" value="Unassembled WGS sequence"/>
</dbReference>
<dbReference type="InterPro" id="IPR016161">
    <property type="entry name" value="Ald_DH/histidinol_DH"/>
</dbReference>
<dbReference type="RefSeq" id="WP_208316770.1">
    <property type="nucleotide sequence ID" value="NZ_JAELYA010000013.1"/>
</dbReference>
<name>A0ABS3TX67_9PSED</name>
<evidence type="ECO:0000256" key="4">
    <source>
        <dbReference type="PIRNR" id="PIRNR036492"/>
    </source>
</evidence>
<evidence type="ECO:0000256" key="2">
    <source>
        <dbReference type="ARBA" id="ARBA00023002"/>
    </source>
</evidence>
<dbReference type="InterPro" id="IPR016163">
    <property type="entry name" value="Ald_DH_C"/>
</dbReference>
<evidence type="ECO:0000256" key="3">
    <source>
        <dbReference type="ARBA" id="ARBA00023027"/>
    </source>
</evidence>
<feature type="active site" evidence="5">
    <location>
        <position position="225"/>
    </location>
</feature>
<keyword evidence="3" id="KW-0520">NAD</keyword>
<dbReference type="PANTHER" id="PTHR43570:SF20">
    <property type="entry name" value="ALDEHYDE DEHYDROGENASE ALDX-RELATED"/>
    <property type="match status" value="1"/>
</dbReference>
<evidence type="ECO:0000256" key="5">
    <source>
        <dbReference type="PROSITE-ProRule" id="PRU10007"/>
    </source>
</evidence>
<dbReference type="CDD" id="cd07133">
    <property type="entry name" value="ALDH_CALDH_CalB"/>
    <property type="match status" value="1"/>
</dbReference>
<dbReference type="PROSITE" id="PS00687">
    <property type="entry name" value="ALDEHYDE_DEHYDR_GLU"/>
    <property type="match status" value="1"/>
</dbReference>
<accession>A0ABS3TX67</accession>
<dbReference type="Gene3D" id="3.40.605.10">
    <property type="entry name" value="Aldehyde Dehydrogenase, Chain A, domain 1"/>
    <property type="match status" value="1"/>
</dbReference>
<reference evidence="8 9" key="1">
    <citation type="submission" date="2020-12" db="EMBL/GenBank/DDBJ databases">
        <title>Pseudomonas schmalbachii sp. nov. isolated from millipede gut.</title>
        <authorList>
            <person name="Shelomi M."/>
        </authorList>
    </citation>
    <scope>NUCLEOTIDE SEQUENCE [LARGE SCALE GENOMIC DNA]</scope>
    <source>
        <strain evidence="8 9">Milli4</strain>
    </source>
</reference>
<dbReference type="InterPro" id="IPR029510">
    <property type="entry name" value="Ald_DH_CS_GLU"/>
</dbReference>
<dbReference type="PIRSF" id="PIRSF036492">
    <property type="entry name" value="ALDH"/>
    <property type="match status" value="1"/>
</dbReference>
<dbReference type="Gene3D" id="3.40.309.10">
    <property type="entry name" value="Aldehyde Dehydrogenase, Chain A, domain 2"/>
    <property type="match status" value="1"/>
</dbReference>
<dbReference type="InterPro" id="IPR016162">
    <property type="entry name" value="Ald_DH_N"/>
</dbReference>
<evidence type="ECO:0000259" key="7">
    <source>
        <dbReference type="Pfam" id="PF00171"/>
    </source>
</evidence>
<dbReference type="Pfam" id="PF00171">
    <property type="entry name" value="Aldedh"/>
    <property type="match status" value="1"/>
</dbReference>
<comment type="similarity">
    <text evidence="1 4 6">Belongs to the aldehyde dehydrogenase family.</text>
</comment>
<proteinExistence type="inferred from homology"/>
<evidence type="ECO:0000256" key="6">
    <source>
        <dbReference type="RuleBase" id="RU003345"/>
    </source>
</evidence>
<comment type="caution">
    <text evidence="8">The sequence shown here is derived from an EMBL/GenBank/DDBJ whole genome shotgun (WGS) entry which is preliminary data.</text>
</comment>
<dbReference type="InterPro" id="IPR015590">
    <property type="entry name" value="Aldehyde_DH_dom"/>
</dbReference>
<protein>
    <recommendedName>
        <fullName evidence="4">Aldehyde dehydrogenase</fullName>
    </recommendedName>
</protein>
<dbReference type="PANTHER" id="PTHR43570">
    <property type="entry name" value="ALDEHYDE DEHYDROGENASE"/>
    <property type="match status" value="1"/>
</dbReference>
<organism evidence="8 9">
    <name type="scientific">Pseudomonas schmalbachii</name>
    <dbReference type="NCBI Taxonomy" id="2816993"/>
    <lineage>
        <taxon>Bacteria</taxon>
        <taxon>Pseudomonadati</taxon>
        <taxon>Pseudomonadota</taxon>
        <taxon>Gammaproteobacteria</taxon>
        <taxon>Pseudomonadales</taxon>
        <taxon>Pseudomonadaceae</taxon>
        <taxon>Pseudomonas</taxon>
    </lineage>
</organism>
<feature type="domain" description="Aldehyde dehydrogenase" evidence="7">
    <location>
        <begin position="15"/>
        <end position="444"/>
    </location>
</feature>
<evidence type="ECO:0000256" key="1">
    <source>
        <dbReference type="ARBA" id="ARBA00009986"/>
    </source>
</evidence>
<sequence length="476" mass="52414">MVADISYLQQTQQQIAQLDDLLALQRQAFRANPMPSAGQRIQWLKSLAGVLVSERDRLVAAISADFGNRAADETLFAEIMPALHGIQYASKRLKKWMKPSRRAVSMLFMPASAKVVYQPLGVVGVIVPWNYPLFLAISPMVAALAAGNRVMVKMSESTPATAQALKEILAKVFPEDLVAVVEGEVDVGVAFSRLPFDHLLFTGATSIGKHVMRAAAENLVPVTLELGGKSPAIISADVPMKDAAERIAFGKSLNSGQTCVAPDYVLVPRRRVDEFISAYREVVQRFYPTVEGNPDYTTIINDRQASRLDGYLKDAEAQGARIVPVLPQAQGRRMPQALLLDVHDGMKIMQEEIFGPLLPVLPYDGLDEALAYINERPRPLALYYFGYDKREQEHVLAHTHSGGVCLNDTLLHVAQDDMPFGGVGPSGMGHYHGHEGFLTFSKGKGVFSKPRFNSARPVYPPYGKAIQKLVYKLFIR</sequence>
<keyword evidence="2 4" id="KW-0560">Oxidoreductase</keyword>